<dbReference type="Proteomes" id="UP000002194">
    <property type="component" value="Chromosome"/>
</dbReference>
<dbReference type="EMBL" id="AE017285">
    <property type="protein sequence ID" value="AAS95104.1"/>
    <property type="molecule type" value="Genomic_DNA"/>
</dbReference>
<feature type="transmembrane region" description="Helical" evidence="1">
    <location>
        <begin position="74"/>
        <end position="91"/>
    </location>
</feature>
<dbReference type="PaxDb" id="882-DVU_0623"/>
<keyword evidence="1" id="KW-0472">Membrane</keyword>
<protein>
    <submittedName>
        <fullName evidence="2">Uncharacterized protein</fullName>
    </submittedName>
</protein>
<dbReference type="AlphaFoldDB" id="Q72EF5"/>
<gene>
    <name evidence="2" type="ordered locus">DVU_0623</name>
</gene>
<feature type="transmembrane region" description="Helical" evidence="1">
    <location>
        <begin position="37"/>
        <end position="54"/>
    </location>
</feature>
<evidence type="ECO:0000313" key="3">
    <source>
        <dbReference type="Proteomes" id="UP000002194"/>
    </source>
</evidence>
<evidence type="ECO:0000313" key="2">
    <source>
        <dbReference type="EMBL" id="AAS95104.1"/>
    </source>
</evidence>
<feature type="transmembrane region" description="Helical" evidence="1">
    <location>
        <begin position="6"/>
        <end position="25"/>
    </location>
</feature>
<dbReference type="KEGG" id="dvu:DVU_0623"/>
<proteinExistence type="predicted"/>
<keyword evidence="1" id="KW-0812">Transmembrane</keyword>
<reference evidence="2 3" key="1">
    <citation type="journal article" date="2004" name="Nat. Biotechnol.">
        <title>The genome sequence of the anaerobic, sulfate-reducing bacterium Desulfovibrio vulgaris Hildenborough.</title>
        <authorList>
            <person name="Heidelberg J.F."/>
            <person name="Seshadri R."/>
            <person name="Haveman S.A."/>
            <person name="Hemme C.L."/>
            <person name="Paulsen I.T."/>
            <person name="Kolonay J.F."/>
            <person name="Eisen J.A."/>
            <person name="Ward N."/>
            <person name="Methe B."/>
            <person name="Brinkac L.M."/>
            <person name="Daugherty S.C."/>
            <person name="Deboy R.T."/>
            <person name="Dodson R.J."/>
            <person name="Durkin A.S."/>
            <person name="Madupu R."/>
            <person name="Nelson W.C."/>
            <person name="Sullivan S.A."/>
            <person name="Fouts D."/>
            <person name="Haft D.H."/>
            <person name="Selengut J."/>
            <person name="Peterson J.D."/>
            <person name="Davidsen T.M."/>
            <person name="Zafar N."/>
            <person name="Zhou L."/>
            <person name="Radune D."/>
            <person name="Dimitrov G."/>
            <person name="Hance M."/>
            <person name="Tran K."/>
            <person name="Khouri H."/>
            <person name="Gill J."/>
            <person name="Utterback T.R."/>
            <person name="Feldblyum T.V."/>
            <person name="Wall J.D."/>
            <person name="Voordouw G."/>
            <person name="Fraser C.M."/>
        </authorList>
    </citation>
    <scope>NUCLEOTIDE SEQUENCE [LARGE SCALE GENOMIC DNA]</scope>
    <source>
        <strain evidence="3">ATCC 29579 / DSM 644 / NCIMB 8303 / VKM B-1760 / Hildenborough</strain>
    </source>
</reference>
<name>Q72EF5_NITV2</name>
<dbReference type="EnsemblBacteria" id="AAS95104">
    <property type="protein sequence ID" value="AAS95104"/>
    <property type="gene ID" value="DVU_0623"/>
</dbReference>
<evidence type="ECO:0000256" key="1">
    <source>
        <dbReference type="SAM" id="Phobius"/>
    </source>
</evidence>
<sequence length="105" mass="11823">MSSSWAGLHGVVIFFCHLSSFSDSCKVARRFSKRRRFVLLVLQMVFAVVRFFTFGTPFVKHGVSRLGHADMGRYLQECVMAAMLLAGFRFVKEAGLPFRRGTSAP</sequence>
<accession>Q72EF5</accession>
<organism evidence="2 3">
    <name type="scientific">Nitratidesulfovibrio vulgaris (strain ATCC 29579 / DSM 644 / CCUG 34227 / NCIMB 8303 / VKM B-1760 / Hildenborough)</name>
    <name type="common">Desulfovibrio vulgaris</name>
    <dbReference type="NCBI Taxonomy" id="882"/>
    <lineage>
        <taxon>Bacteria</taxon>
        <taxon>Pseudomonadati</taxon>
        <taxon>Thermodesulfobacteriota</taxon>
        <taxon>Desulfovibrionia</taxon>
        <taxon>Desulfovibrionales</taxon>
        <taxon>Desulfovibrionaceae</taxon>
        <taxon>Nitratidesulfovibrio</taxon>
    </lineage>
</organism>
<keyword evidence="1" id="KW-1133">Transmembrane helix</keyword>
<dbReference type="HOGENOM" id="CLU_2232274_0_0_7"/>
<dbReference type="STRING" id="882.DVU_0623"/>
<keyword evidence="3" id="KW-1185">Reference proteome</keyword>